<gene>
    <name evidence="3" type="ORF">DSTB1V02_LOCUS14437</name>
</gene>
<organism evidence="3">
    <name type="scientific">Darwinula stevensoni</name>
    <dbReference type="NCBI Taxonomy" id="69355"/>
    <lineage>
        <taxon>Eukaryota</taxon>
        <taxon>Metazoa</taxon>
        <taxon>Ecdysozoa</taxon>
        <taxon>Arthropoda</taxon>
        <taxon>Crustacea</taxon>
        <taxon>Oligostraca</taxon>
        <taxon>Ostracoda</taxon>
        <taxon>Podocopa</taxon>
        <taxon>Podocopida</taxon>
        <taxon>Darwinulocopina</taxon>
        <taxon>Darwinuloidea</taxon>
        <taxon>Darwinulidae</taxon>
        <taxon>Darwinula</taxon>
    </lineage>
</organism>
<dbReference type="Gene3D" id="3.10.129.10">
    <property type="entry name" value="Hotdog Thioesterase"/>
    <property type="match status" value="1"/>
</dbReference>
<dbReference type="OrthoDB" id="9449045at2759"/>
<reference evidence="3" key="1">
    <citation type="submission" date="2020-11" db="EMBL/GenBank/DDBJ databases">
        <authorList>
            <person name="Tran Van P."/>
        </authorList>
    </citation>
    <scope>NUCLEOTIDE SEQUENCE</scope>
</reference>
<dbReference type="Proteomes" id="UP000677054">
    <property type="component" value="Unassembled WGS sequence"/>
</dbReference>
<dbReference type="Gene3D" id="3.40.50.2020">
    <property type="match status" value="1"/>
</dbReference>
<dbReference type="InterPro" id="IPR029057">
    <property type="entry name" value="PRTase-like"/>
</dbReference>
<accession>A0A7R9AIB4</accession>
<dbReference type="InterPro" id="IPR006683">
    <property type="entry name" value="Thioestr_dom"/>
</dbReference>
<evidence type="ECO:0000259" key="2">
    <source>
        <dbReference type="Pfam" id="PF03061"/>
    </source>
</evidence>
<dbReference type="EMBL" id="LR911288">
    <property type="protein sequence ID" value="CAD7254691.1"/>
    <property type="molecule type" value="Genomic_DNA"/>
</dbReference>
<evidence type="ECO:0000256" key="1">
    <source>
        <dbReference type="ARBA" id="ARBA00022801"/>
    </source>
</evidence>
<dbReference type="CDD" id="cd03443">
    <property type="entry name" value="PaaI_thioesterase"/>
    <property type="match status" value="1"/>
</dbReference>
<keyword evidence="1" id="KW-0378">Hydrolase</keyword>
<dbReference type="AlphaFoldDB" id="A0A7R9AIB4"/>
<dbReference type="InterPro" id="IPR052723">
    <property type="entry name" value="Acyl-CoA_thioesterase_PaaI"/>
</dbReference>
<dbReference type="GO" id="GO:0016289">
    <property type="term" value="F:acyl-CoA hydrolase activity"/>
    <property type="evidence" value="ECO:0007669"/>
    <property type="project" value="TreeGrafter"/>
</dbReference>
<feature type="non-terminal residue" evidence="3">
    <location>
        <position position="1"/>
    </location>
</feature>
<sequence>MAAFIPELKKYEPASIRLASILVKPDALKHDITTDYPGFIIPNKFVVGYGLDYDAMTPDEKALKIVHRLMLGNDAFSKWMGLEIIHVAPGTCTVEAKITDSMLNGFEICHGGITFSIADSAFAFASNTHGIQAVSIETSISHTKPVRAGDVITAVATEKNLSKKLGIYDVVLTNQKNETVALFKGTVFRTDKLWDV</sequence>
<keyword evidence="4" id="KW-1185">Reference proteome</keyword>
<evidence type="ECO:0000313" key="3">
    <source>
        <dbReference type="EMBL" id="CAD7254691.1"/>
    </source>
</evidence>
<protein>
    <recommendedName>
        <fullName evidence="2">Thioesterase domain-containing protein</fullName>
    </recommendedName>
</protein>
<dbReference type="SUPFAM" id="SSF54637">
    <property type="entry name" value="Thioesterase/thiol ester dehydrase-isomerase"/>
    <property type="match status" value="1"/>
</dbReference>
<dbReference type="NCBIfam" id="TIGR02286">
    <property type="entry name" value="PaaD"/>
    <property type="match status" value="1"/>
</dbReference>
<dbReference type="Pfam" id="PF03061">
    <property type="entry name" value="4HBT"/>
    <property type="match status" value="1"/>
</dbReference>
<dbReference type="NCBIfam" id="TIGR00369">
    <property type="entry name" value="unchar_dom_1"/>
    <property type="match status" value="1"/>
</dbReference>
<proteinExistence type="predicted"/>
<dbReference type="SUPFAM" id="SSF53271">
    <property type="entry name" value="PRTase-like"/>
    <property type="match status" value="1"/>
</dbReference>
<dbReference type="InterPro" id="IPR029069">
    <property type="entry name" value="HotDog_dom_sf"/>
</dbReference>
<feature type="domain" description="Thioesterase" evidence="2">
    <location>
        <begin position="108"/>
        <end position="180"/>
    </location>
</feature>
<dbReference type="PANTHER" id="PTHR42856:SF1">
    <property type="entry name" value="ACYL-COENZYME A THIOESTERASE PAAI"/>
    <property type="match status" value="1"/>
</dbReference>
<name>A0A7R9AIB4_9CRUS</name>
<dbReference type="InterPro" id="IPR003736">
    <property type="entry name" value="PAAI_dom"/>
</dbReference>
<dbReference type="EMBL" id="CAJPEV010011770">
    <property type="protein sequence ID" value="CAG0906315.1"/>
    <property type="molecule type" value="Genomic_DNA"/>
</dbReference>
<evidence type="ECO:0000313" key="4">
    <source>
        <dbReference type="Proteomes" id="UP000677054"/>
    </source>
</evidence>
<dbReference type="InterPro" id="IPR011973">
    <property type="entry name" value="PaaD"/>
</dbReference>
<dbReference type="PANTHER" id="PTHR42856">
    <property type="entry name" value="ACYL-COENZYME A THIOESTERASE PAAI"/>
    <property type="match status" value="1"/>
</dbReference>